<dbReference type="SMART" id="SM00347">
    <property type="entry name" value="HTH_MARR"/>
    <property type="match status" value="1"/>
</dbReference>
<name>A0A402BBN0_9CHLR</name>
<dbReference type="GO" id="GO:0003700">
    <property type="term" value="F:DNA-binding transcription factor activity"/>
    <property type="evidence" value="ECO:0007669"/>
    <property type="project" value="InterPro"/>
</dbReference>
<keyword evidence="6" id="KW-1185">Reference proteome</keyword>
<sequence length="178" mass="20007">MDLPLEDNRGRVTYWLFYAERWVTAAYADVLRAHCQERGKSYVVTPPQWGALALLLVQDGMTIGTMSQKRGVDAPAVTGIITRLEQIGLVERRHDREDRRVVKVYLTEEGRDISLTLVSSVEHFEQSLKRGFSEGEMDRFLAHLQQLITNAAEVGGGAGDRFGSLPKLVMKDGEDTKE</sequence>
<dbReference type="PROSITE" id="PS50995">
    <property type="entry name" value="HTH_MARR_2"/>
    <property type="match status" value="1"/>
</dbReference>
<dbReference type="InterPro" id="IPR023187">
    <property type="entry name" value="Tscrpt_reg_MarR-type_CS"/>
</dbReference>
<dbReference type="InterPro" id="IPR036390">
    <property type="entry name" value="WH_DNA-bd_sf"/>
</dbReference>
<feature type="domain" description="HTH marR-type" evidence="4">
    <location>
        <begin position="9"/>
        <end position="149"/>
    </location>
</feature>
<dbReference type="Pfam" id="PF01047">
    <property type="entry name" value="MarR"/>
    <property type="match status" value="1"/>
</dbReference>
<dbReference type="RefSeq" id="WP_161982275.1">
    <property type="nucleotide sequence ID" value="NZ_BIFT01000001.1"/>
</dbReference>
<dbReference type="PANTHER" id="PTHR42756">
    <property type="entry name" value="TRANSCRIPTIONAL REGULATOR, MARR"/>
    <property type="match status" value="1"/>
</dbReference>
<dbReference type="GO" id="GO:0003677">
    <property type="term" value="F:DNA binding"/>
    <property type="evidence" value="ECO:0007669"/>
    <property type="project" value="UniProtKB-KW"/>
</dbReference>
<evidence type="ECO:0000313" key="6">
    <source>
        <dbReference type="Proteomes" id="UP000287171"/>
    </source>
</evidence>
<comment type="caution">
    <text evidence="5">The sequence shown here is derived from an EMBL/GenBank/DDBJ whole genome shotgun (WGS) entry which is preliminary data.</text>
</comment>
<organism evidence="5 6">
    <name type="scientific">Dictyobacter alpinus</name>
    <dbReference type="NCBI Taxonomy" id="2014873"/>
    <lineage>
        <taxon>Bacteria</taxon>
        <taxon>Bacillati</taxon>
        <taxon>Chloroflexota</taxon>
        <taxon>Ktedonobacteria</taxon>
        <taxon>Ktedonobacterales</taxon>
        <taxon>Dictyobacteraceae</taxon>
        <taxon>Dictyobacter</taxon>
    </lineage>
</organism>
<dbReference type="Gene3D" id="1.10.10.10">
    <property type="entry name" value="Winged helix-like DNA-binding domain superfamily/Winged helix DNA-binding domain"/>
    <property type="match status" value="1"/>
</dbReference>
<dbReference type="PRINTS" id="PR00598">
    <property type="entry name" value="HTHMARR"/>
</dbReference>
<keyword evidence="3" id="KW-0804">Transcription</keyword>
<dbReference type="AlphaFoldDB" id="A0A402BBN0"/>
<protein>
    <recommendedName>
        <fullName evidence="4">HTH marR-type domain-containing protein</fullName>
    </recommendedName>
</protein>
<accession>A0A402BBN0</accession>
<keyword evidence="1" id="KW-0805">Transcription regulation</keyword>
<dbReference type="InterPro" id="IPR000835">
    <property type="entry name" value="HTH_MarR-typ"/>
</dbReference>
<dbReference type="InterPro" id="IPR036388">
    <property type="entry name" value="WH-like_DNA-bd_sf"/>
</dbReference>
<dbReference type="PANTHER" id="PTHR42756:SF1">
    <property type="entry name" value="TRANSCRIPTIONAL REPRESSOR OF EMRAB OPERON"/>
    <property type="match status" value="1"/>
</dbReference>
<dbReference type="SUPFAM" id="SSF46785">
    <property type="entry name" value="Winged helix' DNA-binding domain"/>
    <property type="match status" value="1"/>
</dbReference>
<dbReference type="PROSITE" id="PS01117">
    <property type="entry name" value="HTH_MARR_1"/>
    <property type="match status" value="1"/>
</dbReference>
<evidence type="ECO:0000256" key="1">
    <source>
        <dbReference type="ARBA" id="ARBA00023015"/>
    </source>
</evidence>
<evidence type="ECO:0000256" key="3">
    <source>
        <dbReference type="ARBA" id="ARBA00023163"/>
    </source>
</evidence>
<proteinExistence type="predicted"/>
<dbReference type="Proteomes" id="UP000287171">
    <property type="component" value="Unassembled WGS sequence"/>
</dbReference>
<evidence type="ECO:0000259" key="4">
    <source>
        <dbReference type="PROSITE" id="PS50995"/>
    </source>
</evidence>
<evidence type="ECO:0000313" key="5">
    <source>
        <dbReference type="EMBL" id="GCE28700.1"/>
    </source>
</evidence>
<dbReference type="EMBL" id="BIFT01000001">
    <property type="protein sequence ID" value="GCE28700.1"/>
    <property type="molecule type" value="Genomic_DNA"/>
</dbReference>
<gene>
    <name evidence="5" type="ORF">KDA_41840</name>
</gene>
<reference evidence="6" key="1">
    <citation type="submission" date="2018-12" db="EMBL/GenBank/DDBJ databases">
        <title>Tengunoibacter tsumagoiensis gen. nov., sp. nov., Dictyobacter kobayashii sp. nov., D. alpinus sp. nov., and D. joshuensis sp. nov. and description of Dictyobacteraceae fam. nov. within the order Ktedonobacterales isolated from Tengu-no-mugimeshi.</title>
        <authorList>
            <person name="Wang C.M."/>
            <person name="Zheng Y."/>
            <person name="Sakai Y."/>
            <person name="Toyoda A."/>
            <person name="Minakuchi Y."/>
            <person name="Abe K."/>
            <person name="Yokota A."/>
            <person name="Yabe S."/>
        </authorList>
    </citation>
    <scope>NUCLEOTIDE SEQUENCE [LARGE SCALE GENOMIC DNA]</scope>
    <source>
        <strain evidence="6">Uno16</strain>
    </source>
</reference>
<evidence type="ECO:0000256" key="2">
    <source>
        <dbReference type="ARBA" id="ARBA00023125"/>
    </source>
</evidence>
<keyword evidence="2" id="KW-0238">DNA-binding</keyword>